<dbReference type="Proteomes" id="UP000256485">
    <property type="component" value="Unassembled WGS sequence"/>
</dbReference>
<evidence type="ECO:0000256" key="2">
    <source>
        <dbReference type="SAM" id="Phobius"/>
    </source>
</evidence>
<keyword evidence="2" id="KW-0472">Membrane</keyword>
<keyword evidence="4" id="KW-1185">Reference proteome</keyword>
<feature type="transmembrane region" description="Helical" evidence="2">
    <location>
        <begin position="14"/>
        <end position="39"/>
    </location>
</feature>
<organism evidence="3 4">
    <name type="scientific">Thermasporomyces composti</name>
    <dbReference type="NCBI Taxonomy" id="696763"/>
    <lineage>
        <taxon>Bacteria</taxon>
        <taxon>Bacillati</taxon>
        <taxon>Actinomycetota</taxon>
        <taxon>Actinomycetes</taxon>
        <taxon>Propionibacteriales</taxon>
        <taxon>Nocardioidaceae</taxon>
        <taxon>Thermasporomyces</taxon>
    </lineage>
</organism>
<feature type="transmembrane region" description="Helical" evidence="2">
    <location>
        <begin position="149"/>
        <end position="170"/>
    </location>
</feature>
<proteinExistence type="predicted"/>
<dbReference type="InterPro" id="IPR008910">
    <property type="entry name" value="MSC_TM_helix"/>
</dbReference>
<comment type="caution">
    <text evidence="3">The sequence shown here is derived from an EMBL/GenBank/DDBJ whole genome shotgun (WGS) entry which is preliminary data.</text>
</comment>
<dbReference type="GO" id="GO:0008381">
    <property type="term" value="F:mechanosensitive monoatomic ion channel activity"/>
    <property type="evidence" value="ECO:0007669"/>
    <property type="project" value="InterPro"/>
</dbReference>
<accession>A0A3D9V4C3</accession>
<evidence type="ECO:0000256" key="1">
    <source>
        <dbReference type="SAM" id="MobiDB-lite"/>
    </source>
</evidence>
<feature type="compositionally biased region" description="Low complexity" evidence="1">
    <location>
        <begin position="252"/>
        <end position="266"/>
    </location>
</feature>
<dbReference type="PANTHER" id="PTHR30221">
    <property type="entry name" value="SMALL-CONDUCTANCE MECHANOSENSITIVE CHANNEL"/>
    <property type="match status" value="1"/>
</dbReference>
<dbReference type="InterPro" id="IPR045275">
    <property type="entry name" value="MscS_archaea/bacteria_type"/>
</dbReference>
<keyword evidence="2" id="KW-1133">Transmembrane helix</keyword>
<sequence>MNIGSTFWNVVNQIIGFIPNLIAFLVLLVVGYLVAKLVAAGVRKVMQRAEVDRRIEESDTHRYMKSAMGGGSATRLTSRVVFWVIFAFFLVAAIGALQISALTRFMDQVIAYIPNVIAAILIFAVAAIVAGVVSAAANRLLGDSPSGKVAGTVLPALVMVIAVFMILQQLRIAEGIVQIAFAATMGALALGFALAFGLGGRAVAQRMLEDAYTRSQESRERARREREARERVPHMRSAPGEETPSPAHTAPRQRPGTEGGEPPRTP</sequence>
<protein>
    <submittedName>
        <fullName evidence="3">Putative transporter (Transmembrane protein)</fullName>
    </submittedName>
</protein>
<reference evidence="3 4" key="1">
    <citation type="submission" date="2018-08" db="EMBL/GenBank/DDBJ databases">
        <title>Sequencing the genomes of 1000 actinobacteria strains.</title>
        <authorList>
            <person name="Klenk H.-P."/>
        </authorList>
    </citation>
    <scope>NUCLEOTIDE SEQUENCE [LARGE SCALE GENOMIC DNA]</scope>
    <source>
        <strain evidence="3 4">DSM 22891</strain>
    </source>
</reference>
<keyword evidence="2 3" id="KW-0812">Transmembrane</keyword>
<feature type="transmembrane region" description="Helical" evidence="2">
    <location>
        <begin position="109"/>
        <end position="137"/>
    </location>
</feature>
<dbReference type="Gene3D" id="1.10.287.1260">
    <property type="match status" value="2"/>
</dbReference>
<dbReference type="EMBL" id="QTUC01000001">
    <property type="protein sequence ID" value="REF36357.1"/>
    <property type="molecule type" value="Genomic_DNA"/>
</dbReference>
<feature type="region of interest" description="Disordered" evidence="1">
    <location>
        <begin position="211"/>
        <end position="266"/>
    </location>
</feature>
<feature type="transmembrane region" description="Helical" evidence="2">
    <location>
        <begin position="176"/>
        <end position="198"/>
    </location>
</feature>
<dbReference type="Pfam" id="PF05552">
    <property type="entry name" value="MS_channel_1st_1"/>
    <property type="match status" value="2"/>
</dbReference>
<dbReference type="OrthoDB" id="3701147at2"/>
<evidence type="ECO:0000313" key="4">
    <source>
        <dbReference type="Proteomes" id="UP000256485"/>
    </source>
</evidence>
<feature type="compositionally biased region" description="Basic and acidic residues" evidence="1">
    <location>
        <begin position="211"/>
        <end position="233"/>
    </location>
</feature>
<evidence type="ECO:0000313" key="3">
    <source>
        <dbReference type="EMBL" id="REF36357.1"/>
    </source>
</evidence>
<dbReference type="AlphaFoldDB" id="A0A3D9V4C3"/>
<dbReference type="PANTHER" id="PTHR30221:SF1">
    <property type="entry name" value="SMALL-CONDUCTANCE MECHANOSENSITIVE CHANNEL"/>
    <property type="match status" value="1"/>
</dbReference>
<name>A0A3D9V4C3_THECX</name>
<feature type="transmembrane region" description="Helical" evidence="2">
    <location>
        <begin position="80"/>
        <end position="103"/>
    </location>
</feature>
<gene>
    <name evidence="3" type="ORF">DFJ64_1764</name>
</gene>
<dbReference type="RefSeq" id="WP_115850010.1">
    <property type="nucleotide sequence ID" value="NZ_QTUC01000001.1"/>
</dbReference>